<keyword evidence="2" id="KW-1185">Reference proteome</keyword>
<name>A0A0A2KGI8_PENIT</name>
<organism evidence="1 2">
    <name type="scientific">Penicillium italicum</name>
    <name type="common">Blue mold</name>
    <dbReference type="NCBI Taxonomy" id="40296"/>
    <lineage>
        <taxon>Eukaryota</taxon>
        <taxon>Fungi</taxon>
        <taxon>Dikarya</taxon>
        <taxon>Ascomycota</taxon>
        <taxon>Pezizomycotina</taxon>
        <taxon>Eurotiomycetes</taxon>
        <taxon>Eurotiomycetidae</taxon>
        <taxon>Eurotiales</taxon>
        <taxon>Aspergillaceae</taxon>
        <taxon>Penicillium</taxon>
    </lineage>
</organism>
<proteinExistence type="predicted"/>
<evidence type="ECO:0008006" key="3">
    <source>
        <dbReference type="Google" id="ProtNLM"/>
    </source>
</evidence>
<dbReference type="OrthoDB" id="5043642at2759"/>
<reference evidence="1 2" key="1">
    <citation type="journal article" date="2015" name="Mol. Plant Microbe Interact.">
        <title>Genome, transcriptome, and functional analyses of Penicillium expansum provide new insights into secondary metabolism and pathogenicity.</title>
        <authorList>
            <person name="Ballester A.R."/>
            <person name="Marcet-Houben M."/>
            <person name="Levin E."/>
            <person name="Sela N."/>
            <person name="Selma-Lazaro C."/>
            <person name="Carmona L."/>
            <person name="Wisniewski M."/>
            <person name="Droby S."/>
            <person name="Gonzalez-Candelas L."/>
            <person name="Gabaldon T."/>
        </authorList>
    </citation>
    <scope>NUCLEOTIDE SEQUENCE [LARGE SCALE GENOMIC DNA]</scope>
    <source>
        <strain evidence="1 2">PHI-1</strain>
    </source>
</reference>
<dbReference type="AlphaFoldDB" id="A0A0A2KGI8"/>
<dbReference type="HOGENOM" id="CLU_025462_3_0_1"/>
<dbReference type="InterPro" id="IPR021848">
    <property type="entry name" value="HODM_asu-like"/>
</dbReference>
<dbReference type="EMBL" id="JQGA01001455">
    <property type="protein sequence ID" value="KGO66011.1"/>
    <property type="molecule type" value="Genomic_DNA"/>
</dbReference>
<evidence type="ECO:0000313" key="2">
    <source>
        <dbReference type="Proteomes" id="UP000030104"/>
    </source>
</evidence>
<dbReference type="Pfam" id="PF11927">
    <property type="entry name" value="HODM_asu-like"/>
    <property type="match status" value="1"/>
</dbReference>
<dbReference type="PhylomeDB" id="A0A0A2KGI8"/>
<comment type="caution">
    <text evidence="1">The sequence shown here is derived from an EMBL/GenBank/DDBJ whole genome shotgun (WGS) entry which is preliminary data.</text>
</comment>
<dbReference type="OMA" id="QFICARY"/>
<sequence>MGFSVAEIKGLGDFPDYATLSGVPLPSSYPEFNIERALPRPYRPFRWAYHQTMSLTKLETDWWIELENTYKSRIAQRKELYAKNGKEVLDAMPGSELACKELMEIVLQFICTRYPQYFTLVDKRVLQNKILGTEEDVTVKPPLEVLMDNVPEDFAIMLRDETTGFYFLRAAVICSSLGWNVASKVGKQLHEIHEPIPDYKEKMQFLMDRYFTKMPTEKPIQRGSWGLEIGQPLYMPPGNLHELQRLSQRADLTIDECHLRVDWQTLRRLPLSGAVIFNFKGLFTPITEFRDEPGVPGLLVKLLTEGKKNLMDYKSFWHVQHVVLPKLKEWAEEQKHNGLVPKDWEVSTLDDSPWFQGWQEKWHR</sequence>
<protein>
    <recommendedName>
        <fullName evidence="3">HRQ family protein</fullName>
    </recommendedName>
</protein>
<dbReference type="Proteomes" id="UP000030104">
    <property type="component" value="Unassembled WGS sequence"/>
</dbReference>
<gene>
    <name evidence="1" type="ORF">PITC_052110</name>
</gene>
<evidence type="ECO:0000313" key="1">
    <source>
        <dbReference type="EMBL" id="KGO66011.1"/>
    </source>
</evidence>
<accession>A0A0A2KGI8</accession>
<dbReference type="STRING" id="40296.A0A0A2KGI8"/>